<protein>
    <recommendedName>
        <fullName evidence="4">Tetratricopeptide repeat protein</fullName>
    </recommendedName>
</protein>
<evidence type="ECO:0008006" key="4">
    <source>
        <dbReference type="Google" id="ProtNLM"/>
    </source>
</evidence>
<reference evidence="2 3" key="1">
    <citation type="submission" date="2019-04" db="EMBL/GenBank/DDBJ databases">
        <authorList>
            <person name="Feng G."/>
            <person name="Zhang J."/>
            <person name="Zhu H."/>
        </authorList>
    </citation>
    <scope>NUCLEOTIDE SEQUENCE [LARGE SCALE GENOMIC DNA]</scope>
    <source>
        <strain evidence="2 3">JCM 31653</strain>
    </source>
</reference>
<sequence>MKNTLLLLALTAASFSAAAQQTAPKAAAATTLATAPAGYADLMAATITELNSTGDPARLKEIVSKFERAAAAAPTDWLPQYYQAYGRLLTAFQSKEDGDVKDKYLDQAEASLAQARQLGGDESELLVVQAYIHQARLGIAPMMRSMKYSGLVNEALAQAKKLNPANPRIYLVQGNNLYFTPKMFGGGADVAKPVYEEAQARYAAFRPASPLMPSWGERQLQSRLKAYAAQPAAAPVQAAK</sequence>
<dbReference type="EMBL" id="SRLC01000001">
    <property type="protein sequence ID" value="TGE23689.1"/>
    <property type="molecule type" value="Genomic_DNA"/>
</dbReference>
<dbReference type="RefSeq" id="WP_135460607.1">
    <property type="nucleotide sequence ID" value="NZ_SRLC01000001.1"/>
</dbReference>
<feature type="signal peptide" evidence="1">
    <location>
        <begin position="1"/>
        <end position="19"/>
    </location>
</feature>
<proteinExistence type="predicted"/>
<accession>A0A4Z0Q2H8</accession>
<feature type="chain" id="PRO_5021194256" description="Tetratricopeptide repeat protein" evidence="1">
    <location>
        <begin position="20"/>
        <end position="240"/>
    </location>
</feature>
<dbReference type="OrthoDB" id="1150971at2"/>
<evidence type="ECO:0000256" key="1">
    <source>
        <dbReference type="SAM" id="SignalP"/>
    </source>
</evidence>
<keyword evidence="3" id="KW-1185">Reference proteome</keyword>
<gene>
    <name evidence="2" type="ORF">E5K00_00310</name>
</gene>
<evidence type="ECO:0000313" key="3">
    <source>
        <dbReference type="Proteomes" id="UP000297549"/>
    </source>
</evidence>
<organism evidence="2 3">
    <name type="scientific">Hymenobacter aquaticus</name>
    <dbReference type="NCBI Taxonomy" id="1867101"/>
    <lineage>
        <taxon>Bacteria</taxon>
        <taxon>Pseudomonadati</taxon>
        <taxon>Bacteroidota</taxon>
        <taxon>Cytophagia</taxon>
        <taxon>Cytophagales</taxon>
        <taxon>Hymenobacteraceae</taxon>
        <taxon>Hymenobacter</taxon>
    </lineage>
</organism>
<dbReference type="AlphaFoldDB" id="A0A4Z0Q2H8"/>
<comment type="caution">
    <text evidence="2">The sequence shown here is derived from an EMBL/GenBank/DDBJ whole genome shotgun (WGS) entry which is preliminary data.</text>
</comment>
<keyword evidence="1" id="KW-0732">Signal</keyword>
<name>A0A4Z0Q2H8_9BACT</name>
<dbReference type="Proteomes" id="UP000297549">
    <property type="component" value="Unassembled WGS sequence"/>
</dbReference>
<evidence type="ECO:0000313" key="2">
    <source>
        <dbReference type="EMBL" id="TGE23689.1"/>
    </source>
</evidence>